<dbReference type="Proteomes" id="UP000237839">
    <property type="component" value="Unassembled WGS sequence"/>
</dbReference>
<evidence type="ECO:0000313" key="5">
    <source>
        <dbReference type="Proteomes" id="UP000237839"/>
    </source>
</evidence>
<keyword evidence="5" id="KW-1185">Reference proteome</keyword>
<reference evidence="4 5" key="1">
    <citation type="submission" date="2018-02" db="EMBL/GenBank/DDBJ databases">
        <title>Solimicrobium silvestre gen. nov., sp. nov., isolated from alpine forest soil.</title>
        <authorList>
            <person name="Margesin R."/>
            <person name="Albuquerque L."/>
            <person name="Zhang D.-C."/>
            <person name="Froufe H.J.C."/>
            <person name="Severino R."/>
            <person name="Roxo I."/>
            <person name="Egas C."/>
            <person name="Da Costa M.S."/>
        </authorList>
    </citation>
    <scope>NUCLEOTIDE SEQUENCE [LARGE SCALE GENOMIC DNA]</scope>
    <source>
        <strain evidence="4 5">S20-91</strain>
    </source>
</reference>
<feature type="domain" description="Ice-binding protein C-terminal" evidence="3">
    <location>
        <begin position="257"/>
        <end position="280"/>
    </location>
</feature>
<evidence type="ECO:0000256" key="2">
    <source>
        <dbReference type="SAM" id="SignalP"/>
    </source>
</evidence>
<dbReference type="NCBIfam" id="TIGR02595">
    <property type="entry name" value="PEP_CTERM"/>
    <property type="match status" value="1"/>
</dbReference>
<keyword evidence="1" id="KW-0472">Membrane</keyword>
<proteinExistence type="predicted"/>
<keyword evidence="1" id="KW-0812">Transmembrane</keyword>
<dbReference type="EMBL" id="PUGF01000032">
    <property type="protein sequence ID" value="PRC90949.1"/>
    <property type="molecule type" value="Genomic_DNA"/>
</dbReference>
<feature type="transmembrane region" description="Helical" evidence="1">
    <location>
        <begin position="261"/>
        <end position="277"/>
    </location>
</feature>
<feature type="chain" id="PRO_5016258945" evidence="2">
    <location>
        <begin position="23"/>
        <end position="282"/>
    </location>
</feature>
<name>A0A2S9GTA2_9BURK</name>
<evidence type="ECO:0000259" key="3">
    <source>
        <dbReference type="Pfam" id="PF07589"/>
    </source>
</evidence>
<keyword evidence="1" id="KW-1133">Transmembrane helix</keyword>
<keyword evidence="2" id="KW-0732">Signal</keyword>
<dbReference type="Pfam" id="PF07589">
    <property type="entry name" value="PEP-CTERM"/>
    <property type="match status" value="1"/>
</dbReference>
<evidence type="ECO:0000256" key="1">
    <source>
        <dbReference type="SAM" id="Phobius"/>
    </source>
</evidence>
<feature type="signal peptide" evidence="2">
    <location>
        <begin position="1"/>
        <end position="22"/>
    </location>
</feature>
<evidence type="ECO:0000313" key="4">
    <source>
        <dbReference type="EMBL" id="PRC90949.1"/>
    </source>
</evidence>
<dbReference type="AlphaFoldDB" id="A0A2S9GTA2"/>
<dbReference type="RefSeq" id="WP_105534079.1">
    <property type="nucleotide sequence ID" value="NZ_PUGF01000032.1"/>
</dbReference>
<comment type="caution">
    <text evidence="4">The sequence shown here is derived from an EMBL/GenBank/DDBJ whole genome shotgun (WGS) entry which is preliminary data.</text>
</comment>
<dbReference type="OrthoDB" id="8754742at2"/>
<protein>
    <submittedName>
        <fullName evidence="4">PEP-CTERM protein-sorting domain</fullName>
    </submittedName>
</protein>
<dbReference type="InterPro" id="IPR013424">
    <property type="entry name" value="Ice-binding_C"/>
</dbReference>
<organism evidence="4 5">
    <name type="scientific">Solimicrobium silvestre</name>
    <dbReference type="NCBI Taxonomy" id="2099400"/>
    <lineage>
        <taxon>Bacteria</taxon>
        <taxon>Pseudomonadati</taxon>
        <taxon>Pseudomonadota</taxon>
        <taxon>Betaproteobacteria</taxon>
        <taxon>Burkholderiales</taxon>
        <taxon>Oxalobacteraceae</taxon>
        <taxon>Solimicrobium</taxon>
    </lineage>
</organism>
<accession>A0A2S9GTA2</accession>
<sequence>MNIKKISTAVALAFAVCTVASAGPVILESGNLKFTVANYDSAAVGYGNTAGLVCTTAATCATAGGAVPGGVAGESSWGIFSISSISEISTGTTIWSAGAGQYLTGMFGGLQDYEVQVTNSITGPSTTILDSGGWLNMYMNSTNYTPADGPGGRTGQYAYTGITGGTLMLSADFSPGILGGIPAATYTSTYQDASIGGTGEGYMDVTGGAWASQLATDSLTDPNGGNHDLYLGTQFAANATATADGWTVISASQVFGAAPEPASLALFGLGLAGLAFLRRRRT</sequence>
<gene>
    <name evidence="4" type="ORF">S2091_4350</name>
</gene>